<dbReference type="InterPro" id="IPR002197">
    <property type="entry name" value="HTH_Fis"/>
</dbReference>
<dbReference type="Pfam" id="PF02954">
    <property type="entry name" value="HTH_8"/>
    <property type="match status" value="1"/>
</dbReference>
<dbReference type="InterPro" id="IPR003593">
    <property type="entry name" value="AAA+_ATPase"/>
</dbReference>
<keyword evidence="6" id="KW-0804">Transcription</keyword>
<gene>
    <name evidence="10" type="ORF">X474_05300</name>
</gene>
<dbReference type="PANTHER" id="PTHR32071:SF17">
    <property type="entry name" value="TRANSCRIPTIONAL REGULATOR (NTRC FAMILY)"/>
    <property type="match status" value="1"/>
</dbReference>
<dbReference type="AlphaFoldDB" id="A0A0D2GK66"/>
<dbReference type="FunFam" id="3.40.50.300:FF:000006">
    <property type="entry name" value="DNA-binding transcriptional regulator NtrC"/>
    <property type="match status" value="1"/>
</dbReference>
<dbReference type="EMBL" id="AZAC01000004">
    <property type="protein sequence ID" value="KIX15157.1"/>
    <property type="molecule type" value="Genomic_DNA"/>
</dbReference>
<organism evidence="10 11">
    <name type="scientific">Dethiosulfatarculus sandiegensis</name>
    <dbReference type="NCBI Taxonomy" id="1429043"/>
    <lineage>
        <taxon>Bacteria</taxon>
        <taxon>Pseudomonadati</taxon>
        <taxon>Thermodesulfobacteriota</taxon>
        <taxon>Desulfarculia</taxon>
        <taxon>Desulfarculales</taxon>
        <taxon>Desulfarculaceae</taxon>
        <taxon>Dethiosulfatarculus</taxon>
    </lineage>
</organism>
<protein>
    <submittedName>
        <fullName evidence="10">Fis family transcriptional regulator</fullName>
    </submittedName>
</protein>
<evidence type="ECO:0000259" key="8">
    <source>
        <dbReference type="PROSITE" id="PS50045"/>
    </source>
</evidence>
<dbReference type="PROSITE" id="PS00688">
    <property type="entry name" value="SIGMA54_INTERACT_3"/>
    <property type="match status" value="1"/>
</dbReference>
<keyword evidence="3" id="KW-0067">ATP-binding</keyword>
<evidence type="ECO:0000256" key="2">
    <source>
        <dbReference type="ARBA" id="ARBA00022741"/>
    </source>
</evidence>
<dbReference type="InterPro" id="IPR058031">
    <property type="entry name" value="AAA_lid_NorR"/>
</dbReference>
<dbReference type="OrthoDB" id="9814761at2"/>
<reference evidence="10 11" key="1">
    <citation type="submission" date="2013-11" db="EMBL/GenBank/DDBJ databases">
        <title>Metagenomic analysis of a methanogenic consortium involved in long chain n-alkane degradation.</title>
        <authorList>
            <person name="Davidova I.A."/>
            <person name="Callaghan A.V."/>
            <person name="Wawrik B."/>
            <person name="Pruitt S."/>
            <person name="Marks C."/>
            <person name="Duncan K.E."/>
            <person name="Suflita J.M."/>
        </authorList>
    </citation>
    <scope>NUCLEOTIDE SEQUENCE [LARGE SCALE GENOMIC DNA]</scope>
    <source>
        <strain evidence="10 11">SPR</strain>
    </source>
</reference>
<dbReference type="Pfam" id="PF00072">
    <property type="entry name" value="Response_reg"/>
    <property type="match status" value="1"/>
</dbReference>
<dbReference type="InterPro" id="IPR025944">
    <property type="entry name" value="Sigma_54_int_dom_CS"/>
</dbReference>
<evidence type="ECO:0000256" key="4">
    <source>
        <dbReference type="ARBA" id="ARBA00023012"/>
    </source>
</evidence>
<dbReference type="Gene3D" id="1.10.8.60">
    <property type="match status" value="1"/>
</dbReference>
<keyword evidence="5" id="KW-0805">Transcription regulation</keyword>
<feature type="domain" description="Sigma-54 factor interaction" evidence="8">
    <location>
        <begin position="139"/>
        <end position="368"/>
    </location>
</feature>
<dbReference type="PROSITE" id="PS50110">
    <property type="entry name" value="RESPONSE_REGULATORY"/>
    <property type="match status" value="1"/>
</dbReference>
<dbReference type="FunFam" id="3.40.50.2300:FF:000018">
    <property type="entry name" value="DNA-binding transcriptional regulator NtrC"/>
    <property type="match status" value="1"/>
</dbReference>
<dbReference type="GO" id="GO:0006355">
    <property type="term" value="P:regulation of DNA-templated transcription"/>
    <property type="evidence" value="ECO:0007669"/>
    <property type="project" value="InterPro"/>
</dbReference>
<dbReference type="InterPro" id="IPR002078">
    <property type="entry name" value="Sigma_54_int"/>
</dbReference>
<dbReference type="CDD" id="cd00009">
    <property type="entry name" value="AAA"/>
    <property type="match status" value="1"/>
</dbReference>
<dbReference type="GO" id="GO:0043565">
    <property type="term" value="F:sequence-specific DNA binding"/>
    <property type="evidence" value="ECO:0007669"/>
    <property type="project" value="InterPro"/>
</dbReference>
<dbReference type="InParanoid" id="A0A0D2GK66"/>
<feature type="modified residue" description="4-aspartylphosphate" evidence="7">
    <location>
        <position position="53"/>
    </location>
</feature>
<dbReference type="InterPro" id="IPR001789">
    <property type="entry name" value="Sig_transdc_resp-reg_receiver"/>
</dbReference>
<proteinExistence type="predicted"/>
<dbReference type="PROSITE" id="PS50045">
    <property type="entry name" value="SIGMA54_INTERACT_4"/>
    <property type="match status" value="1"/>
</dbReference>
<keyword evidence="11" id="KW-1185">Reference proteome</keyword>
<dbReference type="SUPFAM" id="SSF46689">
    <property type="entry name" value="Homeodomain-like"/>
    <property type="match status" value="1"/>
</dbReference>
<evidence type="ECO:0000256" key="3">
    <source>
        <dbReference type="ARBA" id="ARBA00022840"/>
    </source>
</evidence>
<dbReference type="InterPro" id="IPR011006">
    <property type="entry name" value="CheY-like_superfamily"/>
</dbReference>
<dbReference type="InterPro" id="IPR027417">
    <property type="entry name" value="P-loop_NTPase"/>
</dbReference>
<dbReference type="SUPFAM" id="SSF52172">
    <property type="entry name" value="CheY-like"/>
    <property type="match status" value="1"/>
</dbReference>
<dbReference type="RefSeq" id="WP_044347118.1">
    <property type="nucleotide sequence ID" value="NZ_AZAC01000004.1"/>
</dbReference>
<keyword evidence="2" id="KW-0547">Nucleotide-binding</keyword>
<dbReference type="SUPFAM" id="SSF52540">
    <property type="entry name" value="P-loop containing nucleoside triphosphate hydrolases"/>
    <property type="match status" value="1"/>
</dbReference>
<accession>A0A0D2GK66</accession>
<evidence type="ECO:0000259" key="9">
    <source>
        <dbReference type="PROSITE" id="PS50110"/>
    </source>
</evidence>
<dbReference type="CDD" id="cd17550">
    <property type="entry name" value="REC_NtrX-like"/>
    <property type="match status" value="1"/>
</dbReference>
<dbReference type="Gene3D" id="1.10.10.60">
    <property type="entry name" value="Homeodomain-like"/>
    <property type="match status" value="1"/>
</dbReference>
<evidence type="ECO:0000313" key="11">
    <source>
        <dbReference type="Proteomes" id="UP000032233"/>
    </source>
</evidence>
<dbReference type="Pfam" id="PF25601">
    <property type="entry name" value="AAA_lid_14"/>
    <property type="match status" value="1"/>
</dbReference>
<sequence>MTGHVMIVDDEKMICQSLRGILEDEGYEVSSAYDGPSALEKIREESPEMVLLDIWMPEMDGLEVLKRLKQDRPNLPVVMISGHGSVESAVTSTKLGAFDFIEKPLDADKILLAVRNGLEMGRLAEQNRLLRAKQEPPAISGSSPAIESIRQAISRVAPTDSWILITGENGTGKELVAHAVHRGSARSTYAFVDVNCAAIPEDLIETELFGHEKGAFTGAGVRKRGKFDLADQGTLFLDEIADMSLRTQAKILRILQEQRFERVGGTSTISVDVRVLAATNKDLPKEIEAGRFREDLFYRLNVIPIHVPPLRERMEDIPCLVKEFLRDIATRSHQEPKEFSPGALEALKQQAWPGNVRELKNLVERLVILCPSEVITAEDLPETLGGKKKSSSRYDQALGVDGFKEAKALFERIYLEEKLNQYQGNVSQTAEAIGLERSHLHKKLKSMEIQVAKNGS</sequence>
<comment type="caution">
    <text evidence="10">The sequence shown here is derived from an EMBL/GenBank/DDBJ whole genome shotgun (WGS) entry which is preliminary data.</text>
</comment>
<dbReference type="STRING" id="1429043.X474_05300"/>
<evidence type="ECO:0000256" key="6">
    <source>
        <dbReference type="ARBA" id="ARBA00023163"/>
    </source>
</evidence>
<dbReference type="PANTHER" id="PTHR32071">
    <property type="entry name" value="TRANSCRIPTIONAL REGULATORY PROTEIN"/>
    <property type="match status" value="1"/>
</dbReference>
<dbReference type="SMART" id="SM00382">
    <property type="entry name" value="AAA"/>
    <property type="match status" value="1"/>
</dbReference>
<dbReference type="GO" id="GO:0000160">
    <property type="term" value="P:phosphorelay signal transduction system"/>
    <property type="evidence" value="ECO:0007669"/>
    <property type="project" value="UniProtKB-KW"/>
</dbReference>
<dbReference type="GO" id="GO:0005524">
    <property type="term" value="F:ATP binding"/>
    <property type="evidence" value="ECO:0007669"/>
    <property type="project" value="UniProtKB-KW"/>
</dbReference>
<dbReference type="Pfam" id="PF00158">
    <property type="entry name" value="Sigma54_activat"/>
    <property type="match status" value="1"/>
</dbReference>
<dbReference type="SMART" id="SM00448">
    <property type="entry name" value="REC"/>
    <property type="match status" value="1"/>
</dbReference>
<evidence type="ECO:0000256" key="1">
    <source>
        <dbReference type="ARBA" id="ARBA00022553"/>
    </source>
</evidence>
<evidence type="ECO:0000256" key="5">
    <source>
        <dbReference type="ARBA" id="ARBA00023015"/>
    </source>
</evidence>
<evidence type="ECO:0000256" key="7">
    <source>
        <dbReference type="PROSITE-ProRule" id="PRU00169"/>
    </source>
</evidence>
<evidence type="ECO:0000313" key="10">
    <source>
        <dbReference type="EMBL" id="KIX15157.1"/>
    </source>
</evidence>
<name>A0A0D2GK66_9BACT</name>
<dbReference type="Proteomes" id="UP000032233">
    <property type="component" value="Unassembled WGS sequence"/>
</dbReference>
<feature type="domain" description="Response regulatory" evidence="9">
    <location>
        <begin position="4"/>
        <end position="118"/>
    </location>
</feature>
<keyword evidence="1 7" id="KW-0597">Phosphoprotein</keyword>
<keyword evidence="4" id="KW-0902">Two-component regulatory system</keyword>
<dbReference type="Gene3D" id="3.40.50.300">
    <property type="entry name" value="P-loop containing nucleotide triphosphate hydrolases"/>
    <property type="match status" value="1"/>
</dbReference>
<dbReference type="InterPro" id="IPR009057">
    <property type="entry name" value="Homeodomain-like_sf"/>
</dbReference>
<dbReference type="Gene3D" id="3.40.50.2300">
    <property type="match status" value="1"/>
</dbReference>